<protein>
    <recommendedName>
        <fullName evidence="2">N-acetylmuramoyl-L-alanine amidase</fullName>
        <ecNumber evidence="2">3.5.1.28</ecNumber>
    </recommendedName>
</protein>
<evidence type="ECO:0000256" key="3">
    <source>
        <dbReference type="ARBA" id="ARBA00022801"/>
    </source>
</evidence>
<accession>A0A542E1D2</accession>
<dbReference type="GO" id="GO:0071555">
    <property type="term" value="P:cell wall organization"/>
    <property type="evidence" value="ECO:0007669"/>
    <property type="project" value="UniProtKB-KW"/>
</dbReference>
<sequence length="217" mass="23246">MSSAAASAPAATTMSVRPTTSAAPSVPVVDSLVPFDDTRKVETAAYSLRHYGDDTWRLTPSMVVLHYSGGGSWEGVRDTFAPDVANLGEKPNTCAHFVVDQDGTVHALVPVTIRCRHTIGLNDRAIGIEVVQPALPDPRAADAAILARRPQVTALAALVRMLQARYGIPADAVIGHAMANDDPRFHDLLGWRNDHVDWQEPDVVAFRRLLSVAAAPG</sequence>
<dbReference type="PANTHER" id="PTHR30417">
    <property type="entry name" value="N-ACETYLMURAMOYL-L-ALANINE AMIDASE AMID"/>
    <property type="match status" value="1"/>
</dbReference>
<dbReference type="Gene3D" id="3.40.80.10">
    <property type="entry name" value="Peptidoglycan recognition protein-like"/>
    <property type="match status" value="1"/>
</dbReference>
<dbReference type="InterPro" id="IPR051206">
    <property type="entry name" value="NAMLAA_amidase_2"/>
</dbReference>
<dbReference type="SMART" id="SM00644">
    <property type="entry name" value="Ami_2"/>
    <property type="match status" value="1"/>
</dbReference>
<evidence type="ECO:0000256" key="2">
    <source>
        <dbReference type="ARBA" id="ARBA00011901"/>
    </source>
</evidence>
<proteinExistence type="predicted"/>
<dbReference type="EC" id="3.5.1.28" evidence="2"/>
<dbReference type="PANTHER" id="PTHR30417:SF1">
    <property type="entry name" value="N-ACETYLMURAMOYL-L-ALANINE AMIDASE AMID"/>
    <property type="match status" value="1"/>
</dbReference>
<evidence type="ECO:0000256" key="4">
    <source>
        <dbReference type="ARBA" id="ARBA00023316"/>
    </source>
</evidence>
<dbReference type="InterPro" id="IPR036505">
    <property type="entry name" value="Amidase/PGRP_sf"/>
</dbReference>
<evidence type="ECO:0000256" key="5">
    <source>
        <dbReference type="SAM" id="MobiDB-lite"/>
    </source>
</evidence>
<dbReference type="Proteomes" id="UP000317893">
    <property type="component" value="Unassembled WGS sequence"/>
</dbReference>
<evidence type="ECO:0000313" key="8">
    <source>
        <dbReference type="Proteomes" id="UP000317893"/>
    </source>
</evidence>
<keyword evidence="4" id="KW-0961">Cell wall biogenesis/degradation</keyword>
<evidence type="ECO:0000313" key="7">
    <source>
        <dbReference type="EMBL" id="TQJ09148.1"/>
    </source>
</evidence>
<dbReference type="AlphaFoldDB" id="A0A542E1D2"/>
<dbReference type="SUPFAM" id="SSF55846">
    <property type="entry name" value="N-acetylmuramoyl-L-alanine amidase-like"/>
    <property type="match status" value="1"/>
</dbReference>
<comment type="catalytic activity">
    <reaction evidence="1">
        <text>Hydrolyzes the link between N-acetylmuramoyl residues and L-amino acid residues in certain cell-wall glycopeptides.</text>
        <dbReference type="EC" id="3.5.1.28"/>
    </reaction>
</comment>
<name>A0A542E1D2_9MICO</name>
<evidence type="ECO:0000259" key="6">
    <source>
        <dbReference type="SMART" id="SM00644"/>
    </source>
</evidence>
<dbReference type="EMBL" id="VFMN01000001">
    <property type="protein sequence ID" value="TQJ09148.1"/>
    <property type="molecule type" value="Genomic_DNA"/>
</dbReference>
<dbReference type="GO" id="GO:0009253">
    <property type="term" value="P:peptidoglycan catabolic process"/>
    <property type="evidence" value="ECO:0007669"/>
    <property type="project" value="InterPro"/>
</dbReference>
<dbReference type="GO" id="GO:0009254">
    <property type="term" value="P:peptidoglycan turnover"/>
    <property type="evidence" value="ECO:0007669"/>
    <property type="project" value="TreeGrafter"/>
</dbReference>
<feature type="compositionally biased region" description="Low complexity" evidence="5">
    <location>
        <begin position="1"/>
        <end position="15"/>
    </location>
</feature>
<reference evidence="7 8" key="1">
    <citation type="submission" date="2019-06" db="EMBL/GenBank/DDBJ databases">
        <title>Sequencing the genomes of 1000 actinobacteria strains.</title>
        <authorList>
            <person name="Klenk H.-P."/>
        </authorList>
    </citation>
    <scope>NUCLEOTIDE SEQUENCE [LARGE SCALE GENOMIC DNA]</scope>
    <source>
        <strain evidence="7 8">DSM 18607</strain>
    </source>
</reference>
<dbReference type="Pfam" id="PF01510">
    <property type="entry name" value="Amidase_2"/>
    <property type="match status" value="1"/>
</dbReference>
<comment type="caution">
    <text evidence="7">The sequence shown here is derived from an EMBL/GenBank/DDBJ whole genome shotgun (WGS) entry which is preliminary data.</text>
</comment>
<keyword evidence="3" id="KW-0378">Hydrolase</keyword>
<feature type="domain" description="N-acetylmuramoyl-L-alanine amidase" evidence="6">
    <location>
        <begin position="46"/>
        <end position="184"/>
    </location>
</feature>
<dbReference type="GO" id="GO:0008745">
    <property type="term" value="F:N-acetylmuramoyl-L-alanine amidase activity"/>
    <property type="evidence" value="ECO:0007669"/>
    <property type="project" value="UniProtKB-EC"/>
</dbReference>
<dbReference type="CDD" id="cd06583">
    <property type="entry name" value="PGRP"/>
    <property type="match status" value="1"/>
</dbReference>
<feature type="region of interest" description="Disordered" evidence="5">
    <location>
        <begin position="1"/>
        <end position="24"/>
    </location>
</feature>
<organism evidence="7 8">
    <name type="scientific">Lapillicoccus jejuensis</name>
    <dbReference type="NCBI Taxonomy" id="402171"/>
    <lineage>
        <taxon>Bacteria</taxon>
        <taxon>Bacillati</taxon>
        <taxon>Actinomycetota</taxon>
        <taxon>Actinomycetes</taxon>
        <taxon>Micrococcales</taxon>
        <taxon>Intrasporangiaceae</taxon>
        <taxon>Lapillicoccus</taxon>
    </lineage>
</organism>
<evidence type="ECO:0000256" key="1">
    <source>
        <dbReference type="ARBA" id="ARBA00001561"/>
    </source>
</evidence>
<keyword evidence="8" id="KW-1185">Reference proteome</keyword>
<gene>
    <name evidence="7" type="ORF">FB458_2255</name>
</gene>
<dbReference type="InterPro" id="IPR002502">
    <property type="entry name" value="Amidase_domain"/>
</dbReference>